<organism evidence="3 4">
    <name type="scientific">Bionectria ochroleuca</name>
    <name type="common">Gliocladium roseum</name>
    <dbReference type="NCBI Taxonomy" id="29856"/>
    <lineage>
        <taxon>Eukaryota</taxon>
        <taxon>Fungi</taxon>
        <taxon>Dikarya</taxon>
        <taxon>Ascomycota</taxon>
        <taxon>Pezizomycotina</taxon>
        <taxon>Sordariomycetes</taxon>
        <taxon>Hypocreomycetidae</taxon>
        <taxon>Hypocreales</taxon>
        <taxon>Bionectriaceae</taxon>
        <taxon>Clonostachys</taxon>
    </lineage>
</organism>
<dbReference type="EMBL" id="JADCTT010000009">
    <property type="protein sequence ID" value="KAF9748534.1"/>
    <property type="molecule type" value="Genomic_DNA"/>
</dbReference>
<comment type="caution">
    <text evidence="3">The sequence shown here is derived from an EMBL/GenBank/DDBJ whole genome shotgun (WGS) entry which is preliminary data.</text>
</comment>
<keyword evidence="1" id="KW-0812">Transmembrane</keyword>
<protein>
    <recommendedName>
        <fullName evidence="2">DUF7704 domain-containing protein</fullName>
    </recommendedName>
</protein>
<gene>
    <name evidence="3" type="ORF">IM811_018039</name>
</gene>
<reference evidence="3" key="1">
    <citation type="submission" date="2020-10" db="EMBL/GenBank/DDBJ databases">
        <title>High-Quality Genome Resource of Clonostachys rosea strain S41 by Oxford Nanopore Long-Read Sequencing.</title>
        <authorList>
            <person name="Wang H."/>
        </authorList>
    </citation>
    <scope>NUCLEOTIDE SEQUENCE</scope>
    <source>
        <strain evidence="3">S41</strain>
    </source>
</reference>
<accession>A0A8H7KDS5</accession>
<evidence type="ECO:0000313" key="4">
    <source>
        <dbReference type="Proteomes" id="UP000616885"/>
    </source>
</evidence>
<dbReference type="PANTHER" id="PTHR37019">
    <property type="entry name" value="CHROMOSOME 1, WHOLE GENOME SHOTGUN SEQUENCE"/>
    <property type="match status" value="1"/>
</dbReference>
<feature type="transmembrane region" description="Helical" evidence="1">
    <location>
        <begin position="124"/>
        <end position="146"/>
    </location>
</feature>
<feature type="domain" description="DUF7704" evidence="2">
    <location>
        <begin position="5"/>
        <end position="144"/>
    </location>
</feature>
<feature type="transmembrane region" description="Helical" evidence="1">
    <location>
        <begin position="87"/>
        <end position="104"/>
    </location>
</feature>
<sequence>MATKTTVPLYYDIYFRWIDPITSIATTLLVFFNRDLILAQAGPVAERSQQDPVLDPLMWQLAGLYLLITILQGGLLRYTDDLGVWKFTNFGVMVVDVLIVCSLVELKARTPEGLSVSGMRPEDWVNWVLTILAVVNRLAFILDIGLSHPKRPAPRRGSKLSSVGQTKDMLIHRVGRQSREISKTKALLFGDS</sequence>
<dbReference type="AlphaFoldDB" id="A0A8H7KDS5"/>
<evidence type="ECO:0000256" key="1">
    <source>
        <dbReference type="SAM" id="Phobius"/>
    </source>
</evidence>
<evidence type="ECO:0000313" key="3">
    <source>
        <dbReference type="EMBL" id="KAF9748534.1"/>
    </source>
</evidence>
<proteinExistence type="predicted"/>
<feature type="transmembrane region" description="Helical" evidence="1">
    <location>
        <begin position="57"/>
        <end position="75"/>
    </location>
</feature>
<keyword evidence="1" id="KW-0472">Membrane</keyword>
<dbReference type="Proteomes" id="UP000616885">
    <property type="component" value="Unassembled WGS sequence"/>
</dbReference>
<name>A0A8H7KDS5_BIOOC</name>
<keyword evidence="1" id="KW-1133">Transmembrane helix</keyword>
<dbReference type="PANTHER" id="PTHR37019:SF1">
    <property type="entry name" value="EXPERA DOMAIN-CONTAINING PROTEIN"/>
    <property type="match status" value="1"/>
</dbReference>
<dbReference type="Pfam" id="PF24803">
    <property type="entry name" value="DUF7704"/>
    <property type="match status" value="1"/>
</dbReference>
<dbReference type="InterPro" id="IPR056121">
    <property type="entry name" value="DUF7704"/>
</dbReference>
<evidence type="ECO:0000259" key="2">
    <source>
        <dbReference type="Pfam" id="PF24803"/>
    </source>
</evidence>